<protein>
    <recommendedName>
        <fullName evidence="4">Transmembrane protein</fullName>
    </recommendedName>
</protein>
<keyword evidence="1" id="KW-0472">Membrane</keyword>
<evidence type="ECO:0000256" key="1">
    <source>
        <dbReference type="SAM" id="Phobius"/>
    </source>
</evidence>
<dbReference type="PATRIC" id="fig|45074.5.peg.1502"/>
<evidence type="ECO:0000313" key="3">
    <source>
        <dbReference type="Proteomes" id="UP000054703"/>
    </source>
</evidence>
<dbReference type="RefSeq" id="WP_058513806.1">
    <property type="nucleotide sequence ID" value="NZ_CAAAIH010000055.1"/>
</dbReference>
<dbReference type="EMBL" id="LNYU01000029">
    <property type="protein sequence ID" value="KTD63293.1"/>
    <property type="molecule type" value="Genomic_DNA"/>
</dbReference>
<dbReference type="OrthoDB" id="5657124at2"/>
<sequence>MSKKIPLVVAGIIFTLVALLHLLRIFFHWKIIIAGYNISMSASVVAFIVITFIALWMFIAAAKK</sequence>
<evidence type="ECO:0000313" key="2">
    <source>
        <dbReference type="EMBL" id="KTD63293.1"/>
    </source>
</evidence>
<feature type="transmembrane region" description="Helical" evidence="1">
    <location>
        <begin position="7"/>
        <end position="27"/>
    </location>
</feature>
<evidence type="ECO:0008006" key="4">
    <source>
        <dbReference type="Google" id="ProtNLM"/>
    </source>
</evidence>
<keyword evidence="1" id="KW-1133">Transmembrane helix</keyword>
<comment type="caution">
    <text evidence="2">The sequence shown here is derived from an EMBL/GenBank/DDBJ whole genome shotgun (WGS) entry which is preliminary data.</text>
</comment>
<proteinExistence type="predicted"/>
<keyword evidence="3" id="KW-1185">Reference proteome</keyword>
<accession>A0A0W0Z2B8</accession>
<reference evidence="2 3" key="1">
    <citation type="submission" date="2015-11" db="EMBL/GenBank/DDBJ databases">
        <title>Genomic analysis of 38 Legionella species identifies large and diverse effector repertoires.</title>
        <authorList>
            <person name="Burstein D."/>
            <person name="Amaro F."/>
            <person name="Zusman T."/>
            <person name="Lifshitz Z."/>
            <person name="Cohen O."/>
            <person name="Gilbert J.A."/>
            <person name="Pupko T."/>
            <person name="Shuman H.A."/>
            <person name="Segal G."/>
        </authorList>
    </citation>
    <scope>NUCLEOTIDE SEQUENCE [LARGE SCALE GENOMIC DNA]</scope>
    <source>
        <strain evidence="2 3">SC-63-C7</strain>
    </source>
</reference>
<organism evidence="2 3">
    <name type="scientific">Legionella santicrucis</name>
    <dbReference type="NCBI Taxonomy" id="45074"/>
    <lineage>
        <taxon>Bacteria</taxon>
        <taxon>Pseudomonadati</taxon>
        <taxon>Pseudomonadota</taxon>
        <taxon>Gammaproteobacteria</taxon>
        <taxon>Legionellales</taxon>
        <taxon>Legionellaceae</taxon>
        <taxon>Legionella</taxon>
    </lineage>
</organism>
<gene>
    <name evidence="2" type="ORF">Lsan_1411</name>
</gene>
<keyword evidence="1" id="KW-0812">Transmembrane</keyword>
<dbReference type="STRING" id="45074.Lsan_1411"/>
<name>A0A0W0Z2B8_9GAMM</name>
<dbReference type="AlphaFoldDB" id="A0A0W0Z2B8"/>
<feature type="transmembrane region" description="Helical" evidence="1">
    <location>
        <begin position="33"/>
        <end position="59"/>
    </location>
</feature>
<dbReference type="Proteomes" id="UP000054703">
    <property type="component" value="Unassembled WGS sequence"/>
</dbReference>